<dbReference type="InterPro" id="IPR050546">
    <property type="entry name" value="Glycosyl_Hydrlase_16"/>
</dbReference>
<dbReference type="InterPro" id="IPR013320">
    <property type="entry name" value="ConA-like_dom_sf"/>
</dbReference>
<evidence type="ECO:0000313" key="4">
    <source>
        <dbReference type="Proteomes" id="UP000306147"/>
    </source>
</evidence>
<dbReference type="GO" id="GO:0005975">
    <property type="term" value="P:carbohydrate metabolic process"/>
    <property type="evidence" value="ECO:0007669"/>
    <property type="project" value="InterPro"/>
</dbReference>
<organism evidence="3 4">
    <name type="scientific">Sphingomonas gei</name>
    <dbReference type="NCBI Taxonomy" id="1395960"/>
    <lineage>
        <taxon>Bacteria</taxon>
        <taxon>Pseudomonadati</taxon>
        <taxon>Pseudomonadota</taxon>
        <taxon>Alphaproteobacteria</taxon>
        <taxon>Sphingomonadales</taxon>
        <taxon>Sphingomonadaceae</taxon>
        <taxon>Sphingomonas</taxon>
    </lineage>
</organism>
<comment type="similarity">
    <text evidence="1">Belongs to the glycosyl hydrolase 16 family.</text>
</comment>
<dbReference type="GO" id="GO:0004553">
    <property type="term" value="F:hydrolase activity, hydrolyzing O-glycosyl compounds"/>
    <property type="evidence" value="ECO:0007669"/>
    <property type="project" value="InterPro"/>
</dbReference>
<dbReference type="AlphaFoldDB" id="A0A4V3QZB4"/>
<evidence type="ECO:0000313" key="3">
    <source>
        <dbReference type="EMBL" id="TGX53512.1"/>
    </source>
</evidence>
<proteinExistence type="inferred from homology"/>
<dbReference type="OrthoDB" id="9809583at2"/>
<accession>A0A4V3QZB4</accession>
<dbReference type="Gene3D" id="2.60.120.200">
    <property type="match status" value="1"/>
</dbReference>
<dbReference type="PANTHER" id="PTHR10963:SF55">
    <property type="entry name" value="GLYCOSIDE HYDROLASE FAMILY 16 PROTEIN"/>
    <property type="match status" value="1"/>
</dbReference>
<protein>
    <submittedName>
        <fullName evidence="3">Glycoside hydrolase family 16 protein</fullName>
    </submittedName>
</protein>
<dbReference type="PANTHER" id="PTHR10963">
    <property type="entry name" value="GLYCOSYL HYDROLASE-RELATED"/>
    <property type="match status" value="1"/>
</dbReference>
<sequence length="397" mass="42064">MIGPCAPCGVDQVRVARPVSAGSSHAAATTSSTNCAARDILASGASAAGTNAVDSSDARCPATKLTPKVDPLSRFARPGNALLDSAARLDHSNAMSLAAKLLLGAAAIGLATVAALSAQDHSPRRAPSGPPGGLGLVPSFAEEFDGPMLDKNRWIFGFYDPRREQPTVAKRSLWGNRELQLYFDSAFLGLGINPFRLGDGVLTIEASPLSPQASAAAQAAIAAETPNVRDSALRNVRYSSGLISTRSRFAQTYGYFEIRARWSGGKGLWPAFWLLPASGKWPPEIDILEAHGDKPRIAYHSVHSNAVKATTKTGAISGTGQDFHTYGALWTARSIDYFIDGVKTATLPTPADMHQPMYMLANLAVGGAWPGNPDAATRFPATMQIDYVRAWRFKGAN</sequence>
<dbReference type="SUPFAM" id="SSF49899">
    <property type="entry name" value="Concanavalin A-like lectins/glucanases"/>
    <property type="match status" value="1"/>
</dbReference>
<dbReference type="InterPro" id="IPR000757">
    <property type="entry name" value="Beta-glucanase-like"/>
</dbReference>
<keyword evidence="4" id="KW-1185">Reference proteome</keyword>
<comment type="caution">
    <text evidence="3">The sequence shown here is derived from an EMBL/GenBank/DDBJ whole genome shotgun (WGS) entry which is preliminary data.</text>
</comment>
<dbReference type="EMBL" id="SRXT01000004">
    <property type="protein sequence ID" value="TGX53512.1"/>
    <property type="molecule type" value="Genomic_DNA"/>
</dbReference>
<evidence type="ECO:0000256" key="1">
    <source>
        <dbReference type="ARBA" id="ARBA00006865"/>
    </source>
</evidence>
<name>A0A4V3QZB4_9SPHN</name>
<dbReference type="CDD" id="cd08023">
    <property type="entry name" value="GH16_laminarinase_like"/>
    <property type="match status" value="1"/>
</dbReference>
<gene>
    <name evidence="3" type="ORF">E5A73_11800</name>
</gene>
<dbReference type="Proteomes" id="UP000306147">
    <property type="component" value="Unassembled WGS sequence"/>
</dbReference>
<evidence type="ECO:0000259" key="2">
    <source>
        <dbReference type="PROSITE" id="PS51762"/>
    </source>
</evidence>
<keyword evidence="3" id="KW-0378">Hydrolase</keyword>
<feature type="domain" description="GH16" evidence="2">
    <location>
        <begin position="117"/>
        <end position="396"/>
    </location>
</feature>
<dbReference type="PROSITE" id="PS51762">
    <property type="entry name" value="GH16_2"/>
    <property type="match status" value="1"/>
</dbReference>
<reference evidence="3 4" key="1">
    <citation type="submission" date="2019-04" db="EMBL/GenBank/DDBJ databases">
        <title>Sphingomonas psychrotolerans sp. nov., isolated from soil in the Tianshan Mountains, Xinjiang, China.</title>
        <authorList>
            <person name="Luo Y."/>
            <person name="Sheng H."/>
        </authorList>
    </citation>
    <scope>NUCLEOTIDE SEQUENCE [LARGE SCALE GENOMIC DNA]</scope>
    <source>
        <strain evidence="3 4">ZFGT-11</strain>
    </source>
</reference>
<dbReference type="Pfam" id="PF00722">
    <property type="entry name" value="Glyco_hydro_16"/>
    <property type="match status" value="1"/>
</dbReference>